<gene>
    <name evidence="2" type="primary">Contig12070.g12906</name>
    <name evidence="2" type="ORF">STYLEM_3414</name>
</gene>
<evidence type="ECO:0000256" key="1">
    <source>
        <dbReference type="SAM" id="MobiDB-lite"/>
    </source>
</evidence>
<dbReference type="InParanoid" id="A0A077ZX22"/>
<dbReference type="SUPFAM" id="SSF48371">
    <property type="entry name" value="ARM repeat"/>
    <property type="match status" value="1"/>
</dbReference>
<name>A0A077ZX22_STYLE</name>
<reference evidence="2 3" key="1">
    <citation type="submission" date="2014-06" db="EMBL/GenBank/DDBJ databases">
        <authorList>
            <person name="Swart Estienne"/>
        </authorList>
    </citation>
    <scope>NUCLEOTIDE SEQUENCE [LARGE SCALE GENOMIC DNA]</scope>
    <source>
        <strain evidence="2 3">130c</strain>
    </source>
</reference>
<evidence type="ECO:0000313" key="3">
    <source>
        <dbReference type="Proteomes" id="UP000039865"/>
    </source>
</evidence>
<dbReference type="InterPro" id="IPR016024">
    <property type="entry name" value="ARM-type_fold"/>
</dbReference>
<proteinExistence type="predicted"/>
<sequence length="879" mass="101994">MSQTTSPAILKALSAIVNDSLNYVSLIEYMEEQYYLVLGRFSFYFIKNDLSLCQASIKYAHLEKCLTDEKKVSLVQIQLSDNRDPTHPQKLNIYSQDRITLIDSFICYWQIDYMYRYRTFAKFPLLLRQKIDIKGKDFSNISSSRHQSKIPSKILAPPVGYKALEFKGYKFFIPKLFIRKKGKESEYINVEQKENVVVQISDCSPIDNLCKMPDYRKDIQEFAQNLAMSRIDAKTQYYIMASKPYIKKYNLTSDKAQINCWDVHIRTHVFDLFVTVHRRKYIPPLMEVFQDIVVISIFDFHNEHGHVGEYRSSDNFFQMVHHLIVDSIYPIQRQNLIYKNIIEERSNALLMDEDTMNFYHYNLNIQPIGITYAVNYLRSILSILSRYNGEYPKELNRQLKNMKLVRKDEYIEKPPGVIVSNFEEVSFRAKDNSNWTQKIARYLSHILNGGLLQSQFTFQTFIKMIQNVTESQDEMNLKDELVYLLHIREKNRGFQRTGEPITTIIKNFIGSNEPQMYNENVLIVMIESGYLQQEFSFLNPKDYPDFLIHILKSSERIKVKEAACRKIIKLFAEKKKENGGKGPTTPGGGVTAGGPKHTNGGPSMKKADESSKIEFINLVEPLINTMKTGNYNLASLSTQALVNLCNYSDDIKDIFIQKQGLNAILEYLTCKEEDTLLNILKLLQALINKSETIGKQISEENNNECVHSLLRILQGPDIPMTKFSLKITFLALQILRALIQYSLNAKSLFIDNAGAIEAVIKLIRIDQILTINEVMEMSIYSFLTQMVREENDYKRIIGKKVLPICNERLQRNSEIPLTGSMELKFFKMMSVLVKNCKENIYIVKGMKDRLTNYLSNDAKELRIKNKIYHIISVVESFDE</sequence>
<dbReference type="AlphaFoldDB" id="A0A077ZX22"/>
<feature type="compositionally biased region" description="Gly residues" evidence="1">
    <location>
        <begin position="580"/>
        <end position="592"/>
    </location>
</feature>
<accession>A0A077ZX22</accession>
<dbReference type="Proteomes" id="UP000039865">
    <property type="component" value="Unassembled WGS sequence"/>
</dbReference>
<dbReference type="EMBL" id="CCKQ01003311">
    <property type="protein sequence ID" value="CDW74435.1"/>
    <property type="molecule type" value="Genomic_DNA"/>
</dbReference>
<dbReference type="Gene3D" id="1.25.10.10">
    <property type="entry name" value="Leucine-rich Repeat Variant"/>
    <property type="match status" value="1"/>
</dbReference>
<dbReference type="InterPro" id="IPR011989">
    <property type="entry name" value="ARM-like"/>
</dbReference>
<keyword evidence="3" id="KW-1185">Reference proteome</keyword>
<protein>
    <submittedName>
        <fullName evidence="2">Arm repeat protein</fullName>
    </submittedName>
</protein>
<evidence type="ECO:0000313" key="2">
    <source>
        <dbReference type="EMBL" id="CDW74435.1"/>
    </source>
</evidence>
<feature type="region of interest" description="Disordered" evidence="1">
    <location>
        <begin position="577"/>
        <end position="608"/>
    </location>
</feature>
<organism evidence="2 3">
    <name type="scientific">Stylonychia lemnae</name>
    <name type="common">Ciliate</name>
    <dbReference type="NCBI Taxonomy" id="5949"/>
    <lineage>
        <taxon>Eukaryota</taxon>
        <taxon>Sar</taxon>
        <taxon>Alveolata</taxon>
        <taxon>Ciliophora</taxon>
        <taxon>Intramacronucleata</taxon>
        <taxon>Spirotrichea</taxon>
        <taxon>Stichotrichia</taxon>
        <taxon>Sporadotrichida</taxon>
        <taxon>Oxytrichidae</taxon>
        <taxon>Stylonychinae</taxon>
        <taxon>Stylonychia</taxon>
    </lineage>
</organism>
<dbReference type="OrthoDB" id="364513at2759"/>
<dbReference type="OMA" id="YWIISSH"/>